<dbReference type="PANTHER" id="PTHR12911:SF8">
    <property type="entry name" value="KLAROID PROTEIN-RELATED"/>
    <property type="match status" value="1"/>
</dbReference>
<name>A0A5K3G5E6_MESCO</name>
<comment type="subcellular location">
    <subcellularLocation>
        <location evidence="1">Membrane</location>
    </subcellularLocation>
</comment>
<evidence type="ECO:0000313" key="6">
    <source>
        <dbReference type="WBParaSite" id="MCU_014648-RA"/>
    </source>
</evidence>
<dbReference type="PROSITE" id="PS51469">
    <property type="entry name" value="SUN"/>
    <property type="match status" value="1"/>
</dbReference>
<evidence type="ECO:0000256" key="4">
    <source>
        <dbReference type="ARBA" id="ARBA00023136"/>
    </source>
</evidence>
<dbReference type="InterPro" id="IPR045119">
    <property type="entry name" value="SUN1-5"/>
</dbReference>
<evidence type="ECO:0000256" key="2">
    <source>
        <dbReference type="ARBA" id="ARBA00022692"/>
    </source>
</evidence>
<protein>
    <submittedName>
        <fullName evidence="6">SUN domain-containing protein</fullName>
    </submittedName>
</protein>
<keyword evidence="2" id="KW-0812">Transmembrane</keyword>
<keyword evidence="4" id="KW-0472">Membrane</keyword>
<evidence type="ECO:0000259" key="5">
    <source>
        <dbReference type="PROSITE" id="PS51469"/>
    </source>
</evidence>
<dbReference type="GO" id="GO:0043495">
    <property type="term" value="F:protein-membrane adaptor activity"/>
    <property type="evidence" value="ECO:0007669"/>
    <property type="project" value="TreeGrafter"/>
</dbReference>
<dbReference type="PANTHER" id="PTHR12911">
    <property type="entry name" value="SAD1/UNC-84-LIKE PROTEIN-RELATED"/>
    <property type="match status" value="1"/>
</dbReference>
<sequence>TVVSTRSTRTSGGSVKSAISFFGITLALWSLSPNEMLQPNTHLGECWCFRGSQGEVIIRLPAHVYATGVSFEHVSKLVSLSGRIARHLMSSSLKLMNQHSLPSV</sequence>
<organism evidence="6">
    <name type="scientific">Mesocestoides corti</name>
    <name type="common">Flatworm</name>
    <dbReference type="NCBI Taxonomy" id="53468"/>
    <lineage>
        <taxon>Eukaryota</taxon>
        <taxon>Metazoa</taxon>
        <taxon>Spiralia</taxon>
        <taxon>Lophotrochozoa</taxon>
        <taxon>Platyhelminthes</taxon>
        <taxon>Cestoda</taxon>
        <taxon>Eucestoda</taxon>
        <taxon>Cyclophyllidea</taxon>
        <taxon>Mesocestoididae</taxon>
        <taxon>Mesocestoides</taxon>
    </lineage>
</organism>
<evidence type="ECO:0000256" key="1">
    <source>
        <dbReference type="ARBA" id="ARBA00004370"/>
    </source>
</evidence>
<reference evidence="6" key="1">
    <citation type="submission" date="2019-11" db="UniProtKB">
        <authorList>
            <consortium name="WormBaseParasite"/>
        </authorList>
    </citation>
    <scope>IDENTIFICATION</scope>
</reference>
<dbReference type="InterPro" id="IPR012919">
    <property type="entry name" value="SUN_dom"/>
</dbReference>
<evidence type="ECO:0000256" key="3">
    <source>
        <dbReference type="ARBA" id="ARBA00022989"/>
    </source>
</evidence>
<accession>A0A5K3G5E6</accession>
<proteinExistence type="predicted"/>
<dbReference type="Pfam" id="PF07738">
    <property type="entry name" value="Sad1_UNC"/>
    <property type="match status" value="1"/>
</dbReference>
<dbReference type="AlphaFoldDB" id="A0A5K3G5E6"/>
<dbReference type="GO" id="GO:0034993">
    <property type="term" value="C:meiotic nuclear membrane microtubule tethering complex"/>
    <property type="evidence" value="ECO:0007669"/>
    <property type="project" value="TreeGrafter"/>
</dbReference>
<keyword evidence="3" id="KW-1133">Transmembrane helix</keyword>
<dbReference type="Gene3D" id="2.60.120.260">
    <property type="entry name" value="Galactose-binding domain-like"/>
    <property type="match status" value="1"/>
</dbReference>
<feature type="domain" description="SUN" evidence="5">
    <location>
        <begin position="1"/>
        <end position="104"/>
    </location>
</feature>
<dbReference type="WBParaSite" id="MCU_014648-RA">
    <property type="protein sequence ID" value="MCU_014648-RA"/>
    <property type="gene ID" value="MCU_014648"/>
</dbReference>